<evidence type="ECO:0000313" key="2">
    <source>
        <dbReference type="Proteomes" id="UP000005667"/>
    </source>
</evidence>
<dbReference type="KEGG" id="ali:AZOLI_0718"/>
<protein>
    <submittedName>
        <fullName evidence="1">Uncharacterized protein</fullName>
    </submittedName>
</protein>
<keyword evidence="2" id="KW-1185">Reference proteome</keyword>
<gene>
    <name evidence="1" type="ordered locus">AZOLI_0718</name>
</gene>
<dbReference type="HOGENOM" id="CLU_009886_0_0_5"/>
<proteinExistence type="predicted"/>
<dbReference type="EMBL" id="FQ311868">
    <property type="protein sequence ID" value="CBS86077.1"/>
    <property type="molecule type" value="Genomic_DNA"/>
</dbReference>
<dbReference type="STRING" id="862719.AZOLI_0718"/>
<sequence length="1134" mass="125725">MPTQHLLSPLNSDALPSPETPGVWVQETGYEWLGKLAQCLAQQPEGQSDEDLLSIPDVWAQAMVFESALLDVSHPLHRRSVREWRGLIGLLALSAQRGMALQSRLIDVQALAEPDDGSSMFVRVAHSLRPACSLVATQTWSKIGFLTLDGRPLAMIVPHVLICPVRGHEAALDATIEWRTSPGGGLDDPLCADNLTPEELGLIARYAKALQQGLRPLETDGPRDRRLSQLLTRLEEFAEALERTFAKAMGQKGRLSLDDTEVYSVPQQFELPPPLYSLINHFEALIPRQRYDTAIPTRAEFRKALAGILLLDERLPSLLNSTSSAIRAWDTDTLETALRHPAHRQRVIDGAAAGGFLAIGIDDLFTPALCHLSEGAITTHGAAESFTLPLTPLALLLFPPSELRERVVIRPEGGGYRVMLRVELLDDRENSRPCQLSRFYPKAHRASSPASLSVWPDFQSVHWDYYYLFYGVNPEESLTPTLPVTRSDLLTALKPAAPAAHRVANAARLPQGLETAILDGKRRRMLREERQQVRAMVLMTQQPEAILCTVAAVEAGGLKTRLPVGLILAAEAKQVAPRKPSNWKIGVDFGTTNTCIFYRRDSRPPERVVFRDRCISPFRGQEQATEAQDEHALEFLPLSDRPLPFQSVLQDRSNLPNEGMPRWPLWTERIYYVRDVQVTLNALRGDGNSALRFDLKWSEIPEDRNRRQDFLAQAALEAMAEAAAEGMNPADVHWFFSYPEAFKGEQLADYTGIIPEALGTALSSQQNVPAPDETRTSPESVCAALYFHSHGIALTGTVVTFDVGGGTTDISLWQSRRLVWRSSVRFAGRDIVIGYLARQKEYILALTRQSQSLREAYEEFQTTVQETQRVFNATEVFVNSDTFSKAFQKERAAIGGTPGAKGLHATVEFAMAGLLYYVGLVYGALVRSGVCSADAGTIQVCYGGRGSLMMRELVGTTVAERMTALFNTAAGLGKDNGVPEQHLTLSYSKNPKEEVAFGLLIDRADAAELRYNQEELPPSIIGESILIGGKPCTWDSRADMLDPTAEWRCGDLSQLERFVTCYRSELGRIVPFDTVIKSHVKTQVNEALVAERNQAAAMFRRGKDAVRTMGIEPPFILALRALNTYLNVNRQFIQ</sequence>
<accession>G7Z9C1</accession>
<dbReference type="Proteomes" id="UP000005667">
    <property type="component" value="Chromosome"/>
</dbReference>
<organism evidence="1 2">
    <name type="scientific">Azospirillum lipoferum (strain 4B)</name>
    <dbReference type="NCBI Taxonomy" id="862719"/>
    <lineage>
        <taxon>Bacteria</taxon>
        <taxon>Pseudomonadati</taxon>
        <taxon>Pseudomonadota</taxon>
        <taxon>Alphaproteobacteria</taxon>
        <taxon>Rhodospirillales</taxon>
        <taxon>Azospirillaceae</taxon>
        <taxon>Azospirillum</taxon>
    </lineage>
</organism>
<dbReference type="InterPro" id="IPR043129">
    <property type="entry name" value="ATPase_NBD"/>
</dbReference>
<dbReference type="RefSeq" id="WP_014247118.1">
    <property type="nucleotide sequence ID" value="NC_016622.1"/>
</dbReference>
<reference evidence="2" key="1">
    <citation type="journal article" date="2011" name="PLoS Genet.">
        <title>Azospirillum genomes reveal transition of bacteria from aquatic to terrestrial environments.</title>
        <authorList>
            <person name="Wisniewski-Dye F."/>
            <person name="Borziak K."/>
            <person name="Khalsa-Moyers G."/>
            <person name="Alexandre G."/>
            <person name="Sukharnikov L.O."/>
            <person name="Wuichet K."/>
            <person name="Hurst G.B."/>
            <person name="McDonald W.H."/>
            <person name="Robertson J.S."/>
            <person name="Barbe V."/>
            <person name="Calteau A."/>
            <person name="Rouy Z."/>
            <person name="Mangenot S."/>
            <person name="Prigent-Combaret C."/>
            <person name="Normand P."/>
            <person name="Boyer M."/>
            <person name="Siguier P."/>
            <person name="Dessaux Y."/>
            <person name="Elmerich C."/>
            <person name="Condemine G."/>
            <person name="Krishnen G."/>
            <person name="Kennedy I."/>
            <person name="Paterson A.H."/>
            <person name="Gonzalez V."/>
            <person name="Mavingui P."/>
            <person name="Zhulin I.B."/>
        </authorList>
    </citation>
    <scope>NUCLEOTIDE SEQUENCE [LARGE SCALE GENOMIC DNA]</scope>
    <source>
        <strain evidence="2">4B</strain>
    </source>
</reference>
<dbReference type="AlphaFoldDB" id="G7Z9C1"/>
<name>G7Z9C1_AZOL4</name>
<dbReference type="SUPFAM" id="SSF53067">
    <property type="entry name" value="Actin-like ATPase domain"/>
    <property type="match status" value="1"/>
</dbReference>
<evidence type="ECO:0000313" key="1">
    <source>
        <dbReference type="EMBL" id="CBS86077.1"/>
    </source>
</evidence>